<gene>
    <name evidence="3" type="ORF">FNA46_18935</name>
</gene>
<dbReference type="Gene3D" id="1.20.1270.180">
    <property type="match status" value="1"/>
</dbReference>
<keyword evidence="4" id="KW-1185">Reference proteome</keyword>
<dbReference type="InterPro" id="IPR009739">
    <property type="entry name" value="LprI-like_N"/>
</dbReference>
<comment type="caution">
    <text evidence="3">The sequence shown here is derived from an EMBL/GenBank/DDBJ whole genome shotgun (WGS) entry which is preliminary data.</text>
</comment>
<proteinExistence type="predicted"/>
<dbReference type="Proteomes" id="UP000316801">
    <property type="component" value="Unassembled WGS sequence"/>
</dbReference>
<evidence type="ECO:0000313" key="4">
    <source>
        <dbReference type="Proteomes" id="UP000316801"/>
    </source>
</evidence>
<sequence length="139" mass="14853">MKLALLSMLCGCVLLVDGPSSAEEPTVACDKAVTQADMTLCAQKDFEKADAGLNAQWMLTRKAMADRDASLSAEQRGGEQALLAAQRAWIAYRDGQCTAEGFAARGGTIEPMLVIACKAELSEVRTDELKQLAETIGQQ</sequence>
<evidence type="ECO:0000259" key="2">
    <source>
        <dbReference type="Pfam" id="PF07007"/>
    </source>
</evidence>
<protein>
    <submittedName>
        <fullName evidence="3">DUF1311 domain-containing protein</fullName>
    </submittedName>
</protein>
<dbReference type="AlphaFoldDB" id="A0A549T247"/>
<accession>A0A549T247</accession>
<dbReference type="EMBL" id="VJMG01000059">
    <property type="protein sequence ID" value="TRL35936.1"/>
    <property type="molecule type" value="Genomic_DNA"/>
</dbReference>
<feature type="signal peptide" evidence="1">
    <location>
        <begin position="1"/>
        <end position="22"/>
    </location>
</feature>
<dbReference type="RefSeq" id="WP_143126772.1">
    <property type="nucleotide sequence ID" value="NZ_VJMG01000059.1"/>
</dbReference>
<feature type="domain" description="Lysozyme inhibitor LprI-like N-terminal" evidence="2">
    <location>
        <begin position="29"/>
        <end position="129"/>
    </location>
</feature>
<evidence type="ECO:0000313" key="3">
    <source>
        <dbReference type="EMBL" id="TRL35936.1"/>
    </source>
</evidence>
<name>A0A549T247_9HYPH</name>
<organism evidence="3 4">
    <name type="scientific">Rhizobium straminoryzae</name>
    <dbReference type="NCBI Taxonomy" id="1387186"/>
    <lineage>
        <taxon>Bacteria</taxon>
        <taxon>Pseudomonadati</taxon>
        <taxon>Pseudomonadota</taxon>
        <taxon>Alphaproteobacteria</taxon>
        <taxon>Hyphomicrobiales</taxon>
        <taxon>Rhizobiaceae</taxon>
        <taxon>Rhizobium/Agrobacterium group</taxon>
        <taxon>Rhizobium</taxon>
    </lineage>
</organism>
<keyword evidence="1" id="KW-0732">Signal</keyword>
<evidence type="ECO:0000256" key="1">
    <source>
        <dbReference type="SAM" id="SignalP"/>
    </source>
</evidence>
<reference evidence="3 4" key="1">
    <citation type="submission" date="2019-07" db="EMBL/GenBank/DDBJ databases">
        <title>Ln-dependent methylotrophs.</title>
        <authorList>
            <person name="Tani A."/>
        </authorList>
    </citation>
    <scope>NUCLEOTIDE SEQUENCE [LARGE SCALE GENOMIC DNA]</scope>
    <source>
        <strain evidence="3 4">SM12</strain>
    </source>
</reference>
<dbReference type="Pfam" id="PF07007">
    <property type="entry name" value="LprI"/>
    <property type="match status" value="1"/>
</dbReference>
<feature type="chain" id="PRO_5022094808" evidence="1">
    <location>
        <begin position="23"/>
        <end position="139"/>
    </location>
</feature>